<sequence>MIFHSRIRYLMLCRNRTYMPEYTVHKPPIDASTDNIKFTKEKLSRIITLHRPAALNALSHDMITSMHQELKRYSKSNGICSIIVRGAETEKVPSFCAGGDVVEKDKGVYEMRKNFFKDEYVLNSFIFNLDIPYISIMDGITMGGGVGVSIHGAIRIATERTVFAMPETSIGFFPDVGGSYFLPKLNGAFGMYLGLTGEKLKGTDVYFANIATHFVPSAYVNDLVTRLSNVESTDVEVFDKIIDEFRGEVDQFSYMPLLPTIEERVQAKTTHSNPIISDWANRTLKQLNEASPTSLAVSFHMLRNPKRTLWESLVREYVVSQNFMKNEDFYEGVKAKLIDKTGKPKWNPSSLKDISIPMVHSYFAGEPISSIDFFGDYVKENYSFYRLGLPKEFDLEQLIQKYSFPGIKDALSVIGRSCVKPGWKVYVEDILKRRTVTRNGKLEWK</sequence>
<evidence type="ECO:0000256" key="1">
    <source>
        <dbReference type="ARBA" id="ARBA00001709"/>
    </source>
</evidence>
<dbReference type="InterPro" id="IPR045004">
    <property type="entry name" value="ECH_dom"/>
</dbReference>
<dbReference type="PANTHER" id="PTHR43176:SF3">
    <property type="entry name" value="3-HYDROXYISOBUTYRYL-COA HYDROLASE, MITOCHONDRIAL"/>
    <property type="match status" value="1"/>
</dbReference>
<protein>
    <recommendedName>
        <fullName evidence="2">3-hydroxyisobutyryl-CoA hydrolase</fullName>
        <ecNumber evidence="2">3.1.2.4</ecNumber>
    </recommendedName>
</protein>
<dbReference type="NCBIfam" id="NF004127">
    <property type="entry name" value="PRK05617.1"/>
    <property type="match status" value="1"/>
</dbReference>
<comment type="catalytic activity">
    <reaction evidence="1">
        <text>3-hydroxy-2-methylpropanoyl-CoA + H2O = 3-hydroxy-2-methylpropanoate + CoA + H(+)</text>
        <dbReference type="Rhea" id="RHEA:20888"/>
        <dbReference type="ChEBI" id="CHEBI:11805"/>
        <dbReference type="ChEBI" id="CHEBI:15377"/>
        <dbReference type="ChEBI" id="CHEBI:15378"/>
        <dbReference type="ChEBI" id="CHEBI:57287"/>
        <dbReference type="ChEBI" id="CHEBI:57340"/>
        <dbReference type="EC" id="3.1.2.4"/>
    </reaction>
</comment>
<dbReference type="GO" id="GO:0003860">
    <property type="term" value="F:3-hydroxyisobutyryl-CoA hydrolase activity"/>
    <property type="evidence" value="ECO:0007669"/>
    <property type="project" value="UniProtKB-EC"/>
</dbReference>
<evidence type="ECO:0000313" key="5">
    <source>
        <dbReference type="EMBL" id="RKP19885.1"/>
    </source>
</evidence>
<dbReference type="AlphaFoldDB" id="A0A4P9YKA9"/>
<reference evidence="6" key="1">
    <citation type="journal article" date="2018" name="Nat. Microbiol.">
        <title>Leveraging single-cell genomics to expand the fungal tree of life.</title>
        <authorList>
            <person name="Ahrendt S.R."/>
            <person name="Quandt C.A."/>
            <person name="Ciobanu D."/>
            <person name="Clum A."/>
            <person name="Salamov A."/>
            <person name="Andreopoulos B."/>
            <person name="Cheng J.F."/>
            <person name="Woyke T."/>
            <person name="Pelin A."/>
            <person name="Henrissat B."/>
            <person name="Reynolds N.K."/>
            <person name="Benny G.L."/>
            <person name="Smith M.E."/>
            <person name="James T.Y."/>
            <person name="Grigoriev I.V."/>
        </authorList>
    </citation>
    <scope>NUCLEOTIDE SEQUENCE [LARGE SCALE GENOMIC DNA]</scope>
    <source>
        <strain evidence="6">CSF55</strain>
    </source>
</reference>
<dbReference type="EC" id="3.1.2.4" evidence="2"/>
<dbReference type="GO" id="GO:0005739">
    <property type="term" value="C:mitochondrion"/>
    <property type="evidence" value="ECO:0007669"/>
    <property type="project" value="TreeGrafter"/>
</dbReference>
<dbReference type="GO" id="GO:0006574">
    <property type="term" value="P:L-valine catabolic process"/>
    <property type="evidence" value="ECO:0007669"/>
    <property type="project" value="TreeGrafter"/>
</dbReference>
<dbReference type="CDD" id="cd06558">
    <property type="entry name" value="crotonase-like"/>
    <property type="match status" value="1"/>
</dbReference>
<feature type="domain" description="Enoyl-CoA hydratase/isomerase" evidence="4">
    <location>
        <begin position="45"/>
        <end position="363"/>
    </location>
</feature>
<dbReference type="InterPro" id="IPR029045">
    <property type="entry name" value="ClpP/crotonase-like_dom_sf"/>
</dbReference>
<evidence type="ECO:0000313" key="6">
    <source>
        <dbReference type="Proteomes" id="UP000281549"/>
    </source>
</evidence>
<evidence type="ECO:0000256" key="3">
    <source>
        <dbReference type="ARBA" id="ARBA00022801"/>
    </source>
</evidence>
<dbReference type="InterPro" id="IPR032259">
    <property type="entry name" value="HIBYL-CoA-H"/>
</dbReference>
<dbReference type="Pfam" id="PF16113">
    <property type="entry name" value="ECH_2"/>
    <property type="match status" value="1"/>
</dbReference>
<dbReference type="Gene3D" id="3.90.226.10">
    <property type="entry name" value="2-enoyl-CoA Hydratase, Chain A, domain 1"/>
    <property type="match status" value="1"/>
</dbReference>
<organism evidence="5 6">
    <name type="scientific">Rozella allomycis (strain CSF55)</name>
    <dbReference type="NCBI Taxonomy" id="988480"/>
    <lineage>
        <taxon>Eukaryota</taxon>
        <taxon>Fungi</taxon>
        <taxon>Fungi incertae sedis</taxon>
        <taxon>Cryptomycota</taxon>
        <taxon>Cryptomycota incertae sedis</taxon>
        <taxon>Rozella</taxon>
    </lineage>
</organism>
<proteinExistence type="predicted"/>
<evidence type="ECO:0000259" key="4">
    <source>
        <dbReference type="Pfam" id="PF16113"/>
    </source>
</evidence>
<accession>A0A4P9YKA9</accession>
<evidence type="ECO:0000256" key="2">
    <source>
        <dbReference type="ARBA" id="ARBA00011915"/>
    </source>
</evidence>
<dbReference type="PANTHER" id="PTHR43176">
    <property type="entry name" value="3-HYDROXYISOBUTYRYL-COA HYDROLASE-RELATED"/>
    <property type="match status" value="1"/>
</dbReference>
<dbReference type="Proteomes" id="UP000281549">
    <property type="component" value="Unassembled WGS sequence"/>
</dbReference>
<keyword evidence="3" id="KW-0378">Hydrolase</keyword>
<name>A0A4P9YKA9_ROZAC</name>
<gene>
    <name evidence="5" type="ORF">ROZALSC1DRAFT_28560</name>
</gene>
<dbReference type="EMBL" id="ML005143">
    <property type="protein sequence ID" value="RKP19885.1"/>
    <property type="molecule type" value="Genomic_DNA"/>
</dbReference>
<dbReference type="SUPFAM" id="SSF52096">
    <property type="entry name" value="ClpP/crotonase"/>
    <property type="match status" value="1"/>
</dbReference>